<dbReference type="SUPFAM" id="SSF49899">
    <property type="entry name" value="Concanavalin A-like lectins/glucanases"/>
    <property type="match status" value="1"/>
</dbReference>
<evidence type="ECO:0000313" key="1">
    <source>
        <dbReference type="EMBL" id="OZI79925.1"/>
    </source>
</evidence>
<organism evidence="1 2">
    <name type="scientific">Bordetella genomosp. 2</name>
    <dbReference type="NCBI Taxonomy" id="1983456"/>
    <lineage>
        <taxon>Bacteria</taxon>
        <taxon>Pseudomonadati</taxon>
        <taxon>Pseudomonadota</taxon>
        <taxon>Betaproteobacteria</taxon>
        <taxon>Burkholderiales</taxon>
        <taxon>Alcaligenaceae</taxon>
        <taxon>Bordetella</taxon>
    </lineage>
</organism>
<dbReference type="Gene3D" id="2.60.120.200">
    <property type="match status" value="1"/>
</dbReference>
<evidence type="ECO:0000313" key="2">
    <source>
        <dbReference type="Proteomes" id="UP000215633"/>
    </source>
</evidence>
<protein>
    <submittedName>
        <fullName evidence="1">Uncharacterized protein</fullName>
    </submittedName>
</protein>
<gene>
    <name evidence="1" type="ORF">CAL24_08425</name>
</gene>
<dbReference type="InterPro" id="IPR013320">
    <property type="entry name" value="ConA-like_dom_sf"/>
</dbReference>
<reference evidence="2" key="1">
    <citation type="submission" date="2017-05" db="EMBL/GenBank/DDBJ databases">
        <title>Complete and WGS of Bordetella genogroups.</title>
        <authorList>
            <person name="Spilker T."/>
            <person name="Lipuma J."/>
        </authorList>
    </citation>
    <scope>NUCLEOTIDE SEQUENCE [LARGE SCALE GENOMIC DNA]</scope>
    <source>
        <strain evidence="2">AU8256</strain>
    </source>
</reference>
<dbReference type="AlphaFoldDB" id="A0A261W0S6"/>
<keyword evidence="2" id="KW-1185">Reference proteome</keyword>
<comment type="caution">
    <text evidence="1">The sequence shown here is derived from an EMBL/GenBank/DDBJ whole genome shotgun (WGS) entry which is preliminary data.</text>
</comment>
<dbReference type="EMBL" id="NEVT01000003">
    <property type="protein sequence ID" value="OZI79925.1"/>
    <property type="molecule type" value="Genomic_DNA"/>
</dbReference>
<proteinExistence type="predicted"/>
<sequence>MLPRFVENGLVAAFRPHDDAASLTDLSGNGVTLEVAGSPSFDPLGVLVGPPVGYTLSIAESPSYTKMVAYRIEYELETPAGGIIQIAGSRMGFGAEETGCSLTAGVFAQTPEDPTGTRLQHAARMKLTTGSASNYRGSKLAQPVPAFPFASPWQYAALTFDDQTKTLRIFEPAKEVFFEYLTVPAARSSNPWRIGYSPGAPDSVGPMRARVAEALFYDRALTSEEVSEQFESSVAYLASRGIDVSDVLLP</sequence>
<dbReference type="Proteomes" id="UP000215633">
    <property type="component" value="Unassembled WGS sequence"/>
</dbReference>
<accession>A0A261W0S6</accession>
<name>A0A261W0S6_9BORD</name>